<protein>
    <submittedName>
        <fullName evidence="4">GNAT family N-acetyltransferase</fullName>
    </submittedName>
</protein>
<dbReference type="PROSITE" id="PS51186">
    <property type="entry name" value="GNAT"/>
    <property type="match status" value="1"/>
</dbReference>
<dbReference type="PANTHER" id="PTHR43800">
    <property type="entry name" value="PEPTIDYL-LYSINE N-ACETYLTRANSFERASE YJAB"/>
    <property type="match status" value="1"/>
</dbReference>
<dbReference type="OrthoDB" id="572496at2"/>
<evidence type="ECO:0000256" key="1">
    <source>
        <dbReference type="ARBA" id="ARBA00022679"/>
    </source>
</evidence>
<organism evidence="4 5">
    <name type="scientific">Qipengyuania vulgaris</name>
    <dbReference type="NCBI Taxonomy" id="291985"/>
    <lineage>
        <taxon>Bacteria</taxon>
        <taxon>Pseudomonadati</taxon>
        <taxon>Pseudomonadota</taxon>
        <taxon>Alphaproteobacteria</taxon>
        <taxon>Sphingomonadales</taxon>
        <taxon>Erythrobacteraceae</taxon>
        <taxon>Qipengyuania</taxon>
    </lineage>
</organism>
<dbReference type="PANTHER" id="PTHR43800:SF1">
    <property type="entry name" value="PEPTIDYL-LYSINE N-ACETYLTRANSFERASE YJAB"/>
    <property type="match status" value="1"/>
</dbReference>
<proteinExistence type="predicted"/>
<dbReference type="GO" id="GO:0016747">
    <property type="term" value="F:acyltransferase activity, transferring groups other than amino-acyl groups"/>
    <property type="evidence" value="ECO:0007669"/>
    <property type="project" value="InterPro"/>
</dbReference>
<evidence type="ECO:0000259" key="3">
    <source>
        <dbReference type="PROSITE" id="PS51186"/>
    </source>
</evidence>
<keyword evidence="2" id="KW-0012">Acyltransferase</keyword>
<dbReference type="Proteomes" id="UP000448199">
    <property type="component" value="Unassembled WGS sequence"/>
</dbReference>
<name>A0A844XUL2_9SPHN</name>
<dbReference type="SUPFAM" id="SSF55729">
    <property type="entry name" value="Acyl-CoA N-acyltransferases (Nat)"/>
    <property type="match status" value="1"/>
</dbReference>
<dbReference type="InterPro" id="IPR016181">
    <property type="entry name" value="Acyl_CoA_acyltransferase"/>
</dbReference>
<dbReference type="CDD" id="cd04301">
    <property type="entry name" value="NAT_SF"/>
    <property type="match status" value="1"/>
</dbReference>
<sequence>MSEFSIRLAGPEDADAFRQIEEDAATLLHEEPSLEGIPVPASQSPEHYRALIARGNCLAATVEGEVVGFAAAVRIGRELHLHELSVARMHHRRGIGGTLLRALAIDARNCGLNAITLETYRDIPWNGPFYARQGFIELEHLEDRPHLSRSLEAAVVAGMPRDRRCAMIKFLG</sequence>
<feature type="domain" description="N-acetyltransferase" evidence="3">
    <location>
        <begin position="4"/>
        <end position="162"/>
    </location>
</feature>
<dbReference type="EMBL" id="WTYC01000005">
    <property type="protein sequence ID" value="MXO48668.1"/>
    <property type="molecule type" value="Genomic_DNA"/>
</dbReference>
<dbReference type="RefSeq" id="WP_160728226.1">
    <property type="nucleotide sequence ID" value="NZ_WTYC01000005.1"/>
</dbReference>
<evidence type="ECO:0000313" key="5">
    <source>
        <dbReference type="Proteomes" id="UP000448199"/>
    </source>
</evidence>
<evidence type="ECO:0000313" key="4">
    <source>
        <dbReference type="EMBL" id="MXO48668.1"/>
    </source>
</evidence>
<keyword evidence="1 4" id="KW-0808">Transferase</keyword>
<dbReference type="Pfam" id="PF00583">
    <property type="entry name" value="Acetyltransf_1"/>
    <property type="match status" value="1"/>
</dbReference>
<reference evidence="4 5" key="1">
    <citation type="submission" date="2019-12" db="EMBL/GenBank/DDBJ databases">
        <title>Genomic-based taxomic classification of the family Erythrobacteraceae.</title>
        <authorList>
            <person name="Xu L."/>
        </authorList>
    </citation>
    <scope>NUCLEOTIDE SEQUENCE [LARGE SCALE GENOMIC DNA]</scope>
    <source>
        <strain evidence="4 5">DSM 17792</strain>
    </source>
</reference>
<accession>A0A844XUL2</accession>
<comment type="caution">
    <text evidence="4">The sequence shown here is derived from an EMBL/GenBank/DDBJ whole genome shotgun (WGS) entry which is preliminary data.</text>
</comment>
<evidence type="ECO:0000256" key="2">
    <source>
        <dbReference type="ARBA" id="ARBA00023315"/>
    </source>
</evidence>
<dbReference type="AlphaFoldDB" id="A0A844XUL2"/>
<dbReference type="Gene3D" id="3.40.630.30">
    <property type="match status" value="1"/>
</dbReference>
<gene>
    <name evidence="4" type="ORF">GRI69_10410</name>
</gene>
<keyword evidence="5" id="KW-1185">Reference proteome</keyword>
<dbReference type="InterPro" id="IPR000182">
    <property type="entry name" value="GNAT_dom"/>
</dbReference>